<organism evidence="1 2">
    <name type="scientific">Parasphingorhabdus litoris</name>
    <dbReference type="NCBI Taxonomy" id="394733"/>
    <lineage>
        <taxon>Bacteria</taxon>
        <taxon>Pseudomonadati</taxon>
        <taxon>Pseudomonadota</taxon>
        <taxon>Alphaproteobacteria</taxon>
        <taxon>Sphingomonadales</taxon>
        <taxon>Sphingomonadaceae</taxon>
        <taxon>Parasphingorhabdus</taxon>
    </lineage>
</organism>
<dbReference type="Gene3D" id="3.90.1720.10">
    <property type="entry name" value="endopeptidase domain like (from Nostoc punctiforme)"/>
    <property type="match status" value="1"/>
</dbReference>
<dbReference type="SUPFAM" id="SSF54001">
    <property type="entry name" value="Cysteine proteinases"/>
    <property type="match status" value="1"/>
</dbReference>
<name>A0ABN1B269_9SPHN</name>
<keyword evidence="2" id="KW-1185">Reference proteome</keyword>
<dbReference type="RefSeq" id="WP_229954438.1">
    <property type="nucleotide sequence ID" value="NZ_BAAAEM010000005.1"/>
</dbReference>
<sequence>MASNDSETDHSGMIAEMALQLCGSDFRLHGRSADHGLDCIGLAAQCLAAAGIQCDIPTGYSIRSGSVEQIEEAMSLAGFTALSPGNPEQEGDIILVRPSPIQWHLMVKTEDGFVHAHAGLGQVVFTPGATQWPIEKIFRLTER</sequence>
<comment type="caution">
    <text evidence="1">The sequence shown here is derived from an EMBL/GenBank/DDBJ whole genome shotgun (WGS) entry which is preliminary data.</text>
</comment>
<dbReference type="EMBL" id="BAAAEM010000005">
    <property type="protein sequence ID" value="GAA0488428.1"/>
    <property type="molecule type" value="Genomic_DNA"/>
</dbReference>
<evidence type="ECO:0000313" key="1">
    <source>
        <dbReference type="EMBL" id="GAA0488428.1"/>
    </source>
</evidence>
<protein>
    <recommendedName>
        <fullName evidence="3">Peptidoglycan endopeptidase</fullName>
    </recommendedName>
</protein>
<dbReference type="Proteomes" id="UP001500713">
    <property type="component" value="Unassembled WGS sequence"/>
</dbReference>
<proteinExistence type="predicted"/>
<dbReference type="InterPro" id="IPR038765">
    <property type="entry name" value="Papain-like_cys_pep_sf"/>
</dbReference>
<evidence type="ECO:0000313" key="2">
    <source>
        <dbReference type="Proteomes" id="UP001500713"/>
    </source>
</evidence>
<gene>
    <name evidence="1" type="ORF">GCM10009096_34200</name>
</gene>
<reference evidence="1 2" key="1">
    <citation type="journal article" date="2019" name="Int. J. Syst. Evol. Microbiol.">
        <title>The Global Catalogue of Microorganisms (GCM) 10K type strain sequencing project: providing services to taxonomists for standard genome sequencing and annotation.</title>
        <authorList>
            <consortium name="The Broad Institute Genomics Platform"/>
            <consortium name="The Broad Institute Genome Sequencing Center for Infectious Disease"/>
            <person name="Wu L."/>
            <person name="Ma J."/>
        </authorList>
    </citation>
    <scope>NUCLEOTIDE SEQUENCE [LARGE SCALE GENOMIC DNA]</scope>
    <source>
        <strain evidence="1 2">JCM 14162</strain>
    </source>
</reference>
<accession>A0ABN1B269</accession>
<evidence type="ECO:0008006" key="3">
    <source>
        <dbReference type="Google" id="ProtNLM"/>
    </source>
</evidence>